<evidence type="ECO:0000313" key="2">
    <source>
        <dbReference type="Proteomes" id="UP000031561"/>
    </source>
</evidence>
<keyword evidence="2" id="KW-1185">Reference proteome</keyword>
<sequence>MEFPRKTLTRAKRAIACSPFELKLFTQMRRSSVSLAEISGDCGYFNQYTRAPIPELKAEQSLLWLIRVGVLRREVDGQGLTDSFRLTPLGRQVLDLWRGSPAVPRPTWSDRLRNLWTQAVHLAF</sequence>
<comment type="caution">
    <text evidence="1">The sequence shown here is derived from an EMBL/GenBank/DDBJ whole genome shotgun (WGS) entry which is preliminary data.</text>
</comment>
<dbReference type="AlphaFoldDB" id="A0ABD4T8M4"/>
<dbReference type="InterPro" id="IPR054651">
    <property type="entry name" value="Npun_F0494-like"/>
</dbReference>
<dbReference type="EMBL" id="JTHE03000104">
    <property type="protein sequence ID" value="MCM1984803.1"/>
    <property type="molecule type" value="Genomic_DNA"/>
</dbReference>
<organism evidence="1 2">
    <name type="scientific">Lyngbya confervoides BDU141951</name>
    <dbReference type="NCBI Taxonomy" id="1574623"/>
    <lineage>
        <taxon>Bacteria</taxon>
        <taxon>Bacillati</taxon>
        <taxon>Cyanobacteriota</taxon>
        <taxon>Cyanophyceae</taxon>
        <taxon>Oscillatoriophycideae</taxon>
        <taxon>Oscillatoriales</taxon>
        <taxon>Microcoleaceae</taxon>
        <taxon>Lyngbya</taxon>
    </lineage>
</organism>
<reference evidence="1 2" key="1">
    <citation type="journal article" date="2015" name="Genome Announc.">
        <title>Draft Genome Sequence of Filamentous Marine Cyanobacterium Lyngbya confervoides Strain BDU141951.</title>
        <authorList>
            <person name="Chandrababunaidu M.M."/>
            <person name="Sen D."/>
            <person name="Tripathy S."/>
        </authorList>
    </citation>
    <scope>NUCLEOTIDE SEQUENCE [LARGE SCALE GENOMIC DNA]</scope>
    <source>
        <strain evidence="1 2">BDU141951</strain>
    </source>
</reference>
<protein>
    <recommendedName>
        <fullName evidence="3">Transcriptional regulator</fullName>
    </recommendedName>
</protein>
<dbReference type="RefSeq" id="WP_166277119.1">
    <property type="nucleotide sequence ID" value="NZ_JTHE03000104.1"/>
</dbReference>
<gene>
    <name evidence="1" type="ORF">QQ91_0018435</name>
</gene>
<name>A0ABD4T8M4_9CYAN</name>
<dbReference type="Proteomes" id="UP000031561">
    <property type="component" value="Unassembled WGS sequence"/>
</dbReference>
<proteinExistence type="predicted"/>
<evidence type="ECO:0008006" key="3">
    <source>
        <dbReference type="Google" id="ProtNLM"/>
    </source>
</evidence>
<accession>A0ABD4T8M4</accession>
<evidence type="ECO:0000313" key="1">
    <source>
        <dbReference type="EMBL" id="MCM1984803.1"/>
    </source>
</evidence>
<dbReference type="NCBIfam" id="NF045586">
    <property type="entry name" value="Npun_F0494_fam"/>
    <property type="match status" value="1"/>
</dbReference>